<comment type="caution">
    <text evidence="2">The sequence shown here is derived from an EMBL/GenBank/DDBJ whole genome shotgun (WGS) entry which is preliminary data.</text>
</comment>
<feature type="chain" id="PRO_5043596092" description="Secreted protein" evidence="1">
    <location>
        <begin position="18"/>
        <end position="85"/>
    </location>
</feature>
<dbReference type="AlphaFoldDB" id="A0AAV4X0L7"/>
<proteinExistence type="predicted"/>
<organism evidence="2 3">
    <name type="scientific">Caerostris extrusa</name>
    <name type="common">Bark spider</name>
    <name type="synonym">Caerostris bankana</name>
    <dbReference type="NCBI Taxonomy" id="172846"/>
    <lineage>
        <taxon>Eukaryota</taxon>
        <taxon>Metazoa</taxon>
        <taxon>Ecdysozoa</taxon>
        <taxon>Arthropoda</taxon>
        <taxon>Chelicerata</taxon>
        <taxon>Arachnida</taxon>
        <taxon>Araneae</taxon>
        <taxon>Araneomorphae</taxon>
        <taxon>Entelegynae</taxon>
        <taxon>Araneoidea</taxon>
        <taxon>Araneidae</taxon>
        <taxon>Caerostris</taxon>
    </lineage>
</organism>
<evidence type="ECO:0000313" key="3">
    <source>
        <dbReference type="Proteomes" id="UP001054945"/>
    </source>
</evidence>
<keyword evidence="3" id="KW-1185">Reference proteome</keyword>
<protein>
    <recommendedName>
        <fullName evidence="4">Secreted protein</fullName>
    </recommendedName>
</protein>
<keyword evidence="1" id="KW-0732">Signal</keyword>
<accession>A0AAV4X0L7</accession>
<feature type="signal peptide" evidence="1">
    <location>
        <begin position="1"/>
        <end position="17"/>
    </location>
</feature>
<evidence type="ECO:0000256" key="1">
    <source>
        <dbReference type="SAM" id="SignalP"/>
    </source>
</evidence>
<dbReference type="Proteomes" id="UP001054945">
    <property type="component" value="Unassembled WGS sequence"/>
</dbReference>
<name>A0AAV4X0L7_CAEEX</name>
<evidence type="ECO:0008006" key="4">
    <source>
        <dbReference type="Google" id="ProtNLM"/>
    </source>
</evidence>
<sequence>MLFYVILLSLKYLPAAADVLCILWELVNSRKSYSLSGRLKTPLINHCWRNPAGSCTDRGYDVMGVSRGLTQSPLPFLPPPPLSAH</sequence>
<reference evidence="2 3" key="1">
    <citation type="submission" date="2021-06" db="EMBL/GenBank/DDBJ databases">
        <title>Caerostris extrusa draft genome.</title>
        <authorList>
            <person name="Kono N."/>
            <person name="Arakawa K."/>
        </authorList>
    </citation>
    <scope>NUCLEOTIDE SEQUENCE [LARGE SCALE GENOMIC DNA]</scope>
</reference>
<dbReference type="EMBL" id="BPLR01017054">
    <property type="protein sequence ID" value="GIY88346.1"/>
    <property type="molecule type" value="Genomic_DNA"/>
</dbReference>
<gene>
    <name evidence="2" type="ORF">CEXT_317821</name>
</gene>
<evidence type="ECO:0000313" key="2">
    <source>
        <dbReference type="EMBL" id="GIY88346.1"/>
    </source>
</evidence>